<reference evidence="2 3" key="1">
    <citation type="submission" date="2019-11" db="EMBL/GenBank/DDBJ databases">
        <title>Comparative genomics of hydrocarbon-degrading Desulfosarcina strains.</title>
        <authorList>
            <person name="Watanabe M."/>
            <person name="Kojima H."/>
            <person name="Fukui M."/>
        </authorList>
    </citation>
    <scope>NUCLEOTIDE SEQUENCE [LARGE SCALE GENOMIC DNA]</scope>
    <source>
        <strain evidence="2 3">PL12</strain>
    </source>
</reference>
<dbReference type="KEGG" id="dalk:DSCA_57670"/>
<dbReference type="RefSeq" id="WP_155319617.1">
    <property type="nucleotide sequence ID" value="NZ_AP021874.1"/>
</dbReference>
<proteinExistence type="predicted"/>
<evidence type="ECO:0000256" key="1">
    <source>
        <dbReference type="SAM" id="SignalP"/>
    </source>
</evidence>
<protein>
    <submittedName>
        <fullName evidence="2">Uncharacterized protein</fullName>
    </submittedName>
</protein>
<evidence type="ECO:0000313" key="3">
    <source>
        <dbReference type="Proteomes" id="UP000427906"/>
    </source>
</evidence>
<accession>A0A5K7Z5G8</accession>
<dbReference type="Proteomes" id="UP000427906">
    <property type="component" value="Chromosome"/>
</dbReference>
<name>A0A5K7Z5G8_9BACT</name>
<dbReference type="AlphaFoldDB" id="A0A5K7Z5G8"/>
<organism evidence="2 3">
    <name type="scientific">Desulfosarcina alkanivorans</name>
    <dbReference type="NCBI Taxonomy" id="571177"/>
    <lineage>
        <taxon>Bacteria</taxon>
        <taxon>Pseudomonadati</taxon>
        <taxon>Thermodesulfobacteriota</taxon>
        <taxon>Desulfobacteria</taxon>
        <taxon>Desulfobacterales</taxon>
        <taxon>Desulfosarcinaceae</taxon>
        <taxon>Desulfosarcina</taxon>
    </lineage>
</organism>
<feature type="chain" id="PRO_5024467331" evidence="1">
    <location>
        <begin position="30"/>
        <end position="389"/>
    </location>
</feature>
<dbReference type="OrthoDB" id="5416239at2"/>
<dbReference type="EMBL" id="AP021874">
    <property type="protein sequence ID" value="BBO71837.1"/>
    <property type="molecule type" value="Genomic_DNA"/>
</dbReference>
<keyword evidence="3" id="KW-1185">Reference proteome</keyword>
<feature type="signal peptide" evidence="1">
    <location>
        <begin position="1"/>
        <end position="29"/>
    </location>
</feature>
<evidence type="ECO:0000313" key="2">
    <source>
        <dbReference type="EMBL" id="BBO71837.1"/>
    </source>
</evidence>
<sequence>MKPVAFFCRTFLSFTAGCLLFLMAGSAIASEAPETLPPGAISTLHYLLDLARTEDGAACDAQRIAPLMAFLLSPKPDGALYRADDSFDAPSAYNEFTVHSGVQRITDYILDADIPSFFFWPSSLRLSRWTRVEGGDQQFARLKSASTDWNSTFILKGTEHITITPDQHTGAYYSYDVDRMVILGPYQKGKVLINIYRQQKPSAVGRKGWVLGKDDEWNYLYTRDKGLNVKGLGWADTYMYDSFGITVYYQADPGSPAVTCGTVSWVKAGWAGINMVKSKHIHRGLVRVAHAFTAVMEDPRLPEPAQLAETFSKSKNLPTPTLRAYARDYLSGLEQRIASSEILLKKIGGTFDSHALLEQMTRDELYAVLALDYFKKILGHNPVMSSHPF</sequence>
<keyword evidence="1" id="KW-0732">Signal</keyword>
<gene>
    <name evidence="2" type="ORF">DSCA_57670</name>
</gene>